<evidence type="ECO:0000313" key="2">
    <source>
        <dbReference type="EMBL" id="KAF4455314.1"/>
    </source>
</evidence>
<feature type="region of interest" description="Disordered" evidence="1">
    <location>
        <begin position="1"/>
        <end position="28"/>
    </location>
</feature>
<dbReference type="AlphaFoldDB" id="A0A8H4KT97"/>
<name>A0A8H4KT97_9HYPO</name>
<evidence type="ECO:0000313" key="3">
    <source>
        <dbReference type="Proteomes" id="UP000605986"/>
    </source>
</evidence>
<feature type="compositionally biased region" description="Basic residues" evidence="1">
    <location>
        <begin position="163"/>
        <end position="190"/>
    </location>
</feature>
<gene>
    <name evidence="2" type="ORF">F53441_2328</name>
</gene>
<proteinExistence type="predicted"/>
<feature type="compositionally biased region" description="Pro residues" evidence="1">
    <location>
        <begin position="19"/>
        <end position="28"/>
    </location>
</feature>
<organism evidence="2 3">
    <name type="scientific">Fusarium austroafricanum</name>
    <dbReference type="NCBI Taxonomy" id="2364996"/>
    <lineage>
        <taxon>Eukaryota</taxon>
        <taxon>Fungi</taxon>
        <taxon>Dikarya</taxon>
        <taxon>Ascomycota</taxon>
        <taxon>Pezizomycotina</taxon>
        <taxon>Sordariomycetes</taxon>
        <taxon>Hypocreomycetidae</taxon>
        <taxon>Hypocreales</taxon>
        <taxon>Nectriaceae</taxon>
        <taxon>Fusarium</taxon>
        <taxon>Fusarium concolor species complex</taxon>
    </lineage>
</organism>
<accession>A0A8H4KT97</accession>
<dbReference type="OrthoDB" id="5089740at2759"/>
<sequence>MTSLSGSESAQALISDAPPSIPNCSPEPPRYQVLHIQHAPGSHKIYIPTSPPRPAGYLYQIVDSARPDDPQPCMNLVSDVLASPDDVGYIHDSVFVGSIASQDLEHVCAMIKGHPRPLGSQGSQEPVPSPGKPGPGELWVLSVIDMLLDDGVLEPPPPEPRSHRLPRHHHTAHCSHQRLHSYHPYRRKSRPSVDQSE</sequence>
<feature type="compositionally biased region" description="Polar residues" evidence="1">
    <location>
        <begin position="1"/>
        <end position="12"/>
    </location>
</feature>
<reference evidence="2" key="1">
    <citation type="submission" date="2020-01" db="EMBL/GenBank/DDBJ databases">
        <title>Identification and distribution of gene clusters putatively required for synthesis of sphingolipid metabolism inhibitors in phylogenetically diverse species of the filamentous fungus Fusarium.</title>
        <authorList>
            <person name="Kim H.-S."/>
            <person name="Busman M."/>
            <person name="Brown D.W."/>
            <person name="Divon H."/>
            <person name="Uhlig S."/>
            <person name="Proctor R.H."/>
        </authorList>
    </citation>
    <scope>NUCLEOTIDE SEQUENCE</scope>
    <source>
        <strain evidence="2">NRRL 53441</strain>
    </source>
</reference>
<comment type="caution">
    <text evidence="2">The sequence shown here is derived from an EMBL/GenBank/DDBJ whole genome shotgun (WGS) entry which is preliminary data.</text>
</comment>
<evidence type="ECO:0000256" key="1">
    <source>
        <dbReference type="SAM" id="MobiDB-lite"/>
    </source>
</evidence>
<dbReference type="Proteomes" id="UP000605986">
    <property type="component" value="Unassembled WGS sequence"/>
</dbReference>
<dbReference type="EMBL" id="JAADJG010000096">
    <property type="protein sequence ID" value="KAF4455314.1"/>
    <property type="molecule type" value="Genomic_DNA"/>
</dbReference>
<feature type="region of interest" description="Disordered" evidence="1">
    <location>
        <begin position="150"/>
        <end position="197"/>
    </location>
</feature>
<feature type="region of interest" description="Disordered" evidence="1">
    <location>
        <begin position="115"/>
        <end position="135"/>
    </location>
</feature>
<protein>
    <submittedName>
        <fullName evidence="2">Uncharacterized protein</fullName>
    </submittedName>
</protein>
<keyword evidence="3" id="KW-1185">Reference proteome</keyword>